<evidence type="ECO:0000313" key="2">
    <source>
        <dbReference type="EMBL" id="MCI95406.1"/>
    </source>
</evidence>
<organism evidence="2 3">
    <name type="scientific">Trifolium medium</name>
    <dbReference type="NCBI Taxonomy" id="97028"/>
    <lineage>
        <taxon>Eukaryota</taxon>
        <taxon>Viridiplantae</taxon>
        <taxon>Streptophyta</taxon>
        <taxon>Embryophyta</taxon>
        <taxon>Tracheophyta</taxon>
        <taxon>Spermatophyta</taxon>
        <taxon>Magnoliopsida</taxon>
        <taxon>eudicotyledons</taxon>
        <taxon>Gunneridae</taxon>
        <taxon>Pentapetalae</taxon>
        <taxon>rosids</taxon>
        <taxon>fabids</taxon>
        <taxon>Fabales</taxon>
        <taxon>Fabaceae</taxon>
        <taxon>Papilionoideae</taxon>
        <taxon>50 kb inversion clade</taxon>
        <taxon>NPAAA clade</taxon>
        <taxon>Hologalegina</taxon>
        <taxon>IRL clade</taxon>
        <taxon>Trifolieae</taxon>
        <taxon>Trifolium</taxon>
    </lineage>
</organism>
<feature type="region of interest" description="Disordered" evidence="1">
    <location>
        <begin position="1"/>
        <end position="48"/>
    </location>
</feature>
<sequence length="48" mass="4779">MSDHRRSTRRSSGRHGADGDFTATHGGPPTAGTVVGGGAPAADSHQPP</sequence>
<comment type="caution">
    <text evidence="2">The sequence shown here is derived from an EMBL/GenBank/DDBJ whole genome shotgun (WGS) entry which is preliminary data.</text>
</comment>
<dbReference type="Proteomes" id="UP000265520">
    <property type="component" value="Unassembled WGS sequence"/>
</dbReference>
<proteinExistence type="predicted"/>
<evidence type="ECO:0000313" key="3">
    <source>
        <dbReference type="Proteomes" id="UP000265520"/>
    </source>
</evidence>
<dbReference type="AlphaFoldDB" id="A0A392W4S7"/>
<feature type="compositionally biased region" description="Basic residues" evidence="1">
    <location>
        <begin position="1"/>
        <end position="13"/>
    </location>
</feature>
<reference evidence="2 3" key="1">
    <citation type="journal article" date="2018" name="Front. Plant Sci.">
        <title>Red Clover (Trifolium pratense) and Zigzag Clover (T. medium) - A Picture of Genomic Similarities and Differences.</title>
        <authorList>
            <person name="Dluhosova J."/>
            <person name="Istvanek J."/>
            <person name="Nedelnik J."/>
            <person name="Repkova J."/>
        </authorList>
    </citation>
    <scope>NUCLEOTIDE SEQUENCE [LARGE SCALE GENOMIC DNA]</scope>
    <source>
        <strain evidence="3">cv. 10/8</strain>
        <tissue evidence="2">Leaf</tissue>
    </source>
</reference>
<name>A0A392W4S7_9FABA</name>
<protein>
    <submittedName>
        <fullName evidence="2">Uncharacterized protein</fullName>
    </submittedName>
</protein>
<accession>A0A392W4S7</accession>
<feature type="non-terminal residue" evidence="2">
    <location>
        <position position="48"/>
    </location>
</feature>
<feature type="compositionally biased region" description="Low complexity" evidence="1">
    <location>
        <begin position="22"/>
        <end position="33"/>
    </location>
</feature>
<keyword evidence="3" id="KW-1185">Reference proteome</keyword>
<dbReference type="EMBL" id="LXQA011385852">
    <property type="protein sequence ID" value="MCI95406.1"/>
    <property type="molecule type" value="Genomic_DNA"/>
</dbReference>
<evidence type="ECO:0000256" key="1">
    <source>
        <dbReference type="SAM" id="MobiDB-lite"/>
    </source>
</evidence>